<sequence length="253" mass="29539">MEGYKNIFDDAENKYKITGSKFDDFRYARDIYGFCINGGDIDNQALSYADTVNKNLCNLFLQQPKSLIGYKGHENEYIKIDDLDSKHIFILTYLFDGTDLSFNRIVEIGGGFGNMSRLSNNIVKYDNWDILDLPHMLELQKFYLENEIKDISKINFINAHDKIIYKDNIDLVIGTHSVSEFSWDIFLNYFSSIIKKSRYFYMGYNKYCPDPILISNKVDYILNNGFKIIKNFDYTEMPHGANVSYTLFKNSNL</sequence>
<organism evidence="1">
    <name type="scientific">viral metagenome</name>
    <dbReference type="NCBI Taxonomy" id="1070528"/>
    <lineage>
        <taxon>unclassified sequences</taxon>
        <taxon>metagenomes</taxon>
        <taxon>organismal metagenomes</taxon>
    </lineage>
</organism>
<dbReference type="EMBL" id="MN740394">
    <property type="protein sequence ID" value="QHU04200.1"/>
    <property type="molecule type" value="Genomic_DNA"/>
</dbReference>
<evidence type="ECO:0008006" key="2">
    <source>
        <dbReference type="Google" id="ProtNLM"/>
    </source>
</evidence>
<protein>
    <recommendedName>
        <fullName evidence="2">Methyltransferase</fullName>
    </recommendedName>
</protein>
<name>A0A6C0JH71_9ZZZZ</name>
<evidence type="ECO:0000313" key="1">
    <source>
        <dbReference type="EMBL" id="QHU04200.1"/>
    </source>
</evidence>
<proteinExistence type="predicted"/>
<accession>A0A6C0JH71</accession>
<reference evidence="1" key="1">
    <citation type="journal article" date="2020" name="Nature">
        <title>Giant virus diversity and host interactions through global metagenomics.</title>
        <authorList>
            <person name="Schulz F."/>
            <person name="Roux S."/>
            <person name="Paez-Espino D."/>
            <person name="Jungbluth S."/>
            <person name="Walsh D.A."/>
            <person name="Denef V.J."/>
            <person name="McMahon K.D."/>
            <person name="Konstantinidis K.T."/>
            <person name="Eloe-Fadrosh E.A."/>
            <person name="Kyrpides N.C."/>
            <person name="Woyke T."/>
        </authorList>
    </citation>
    <scope>NUCLEOTIDE SEQUENCE</scope>
    <source>
        <strain evidence="1">GVMAG-M-3300027708-39</strain>
    </source>
</reference>
<dbReference type="AlphaFoldDB" id="A0A6C0JH71"/>